<sequence length="152" mass="15431">MRSARPVLAVLATAVLATAALVVFATPAVANPATTGGPFTPAVSLTDGLCVAYVDTAVTGDAYPEHAAFTVAATLVGVGPCSLPVTLTWRNVDTGETGVVTKTARGPGYWSTSGRDALFHAGIGRFDGTVTIGPAHLPEPGTVDFTVTRYQG</sequence>
<feature type="signal peptide" evidence="1">
    <location>
        <begin position="1"/>
        <end position="30"/>
    </location>
</feature>
<name>A0ABV8DQC0_9NOCA</name>
<dbReference type="RefSeq" id="WP_378611912.1">
    <property type="nucleotide sequence ID" value="NZ_JBHSAX010000008.1"/>
</dbReference>
<keyword evidence="1" id="KW-0732">Signal</keyword>
<proteinExistence type="predicted"/>
<keyword evidence="3" id="KW-1185">Reference proteome</keyword>
<dbReference type="EMBL" id="JBHSAX010000008">
    <property type="protein sequence ID" value="MFC3962153.1"/>
    <property type="molecule type" value="Genomic_DNA"/>
</dbReference>
<gene>
    <name evidence="2" type="ORF">ACFO0B_09175</name>
</gene>
<evidence type="ECO:0000313" key="2">
    <source>
        <dbReference type="EMBL" id="MFC3962153.1"/>
    </source>
</evidence>
<evidence type="ECO:0000313" key="3">
    <source>
        <dbReference type="Proteomes" id="UP001595696"/>
    </source>
</evidence>
<feature type="chain" id="PRO_5045966567" evidence="1">
    <location>
        <begin position="31"/>
        <end position="152"/>
    </location>
</feature>
<accession>A0ABV8DQC0</accession>
<comment type="caution">
    <text evidence="2">The sequence shown here is derived from an EMBL/GenBank/DDBJ whole genome shotgun (WGS) entry which is preliminary data.</text>
</comment>
<reference evidence="3" key="1">
    <citation type="journal article" date="2019" name="Int. J. Syst. Evol. Microbiol.">
        <title>The Global Catalogue of Microorganisms (GCM) 10K type strain sequencing project: providing services to taxonomists for standard genome sequencing and annotation.</title>
        <authorList>
            <consortium name="The Broad Institute Genomics Platform"/>
            <consortium name="The Broad Institute Genome Sequencing Center for Infectious Disease"/>
            <person name="Wu L."/>
            <person name="Ma J."/>
        </authorList>
    </citation>
    <scope>NUCLEOTIDE SEQUENCE [LARGE SCALE GENOMIC DNA]</scope>
    <source>
        <strain evidence="3">CGMCC 4.7330</strain>
    </source>
</reference>
<dbReference type="Proteomes" id="UP001595696">
    <property type="component" value="Unassembled WGS sequence"/>
</dbReference>
<organism evidence="2 3">
    <name type="scientific">Nocardia jiangsuensis</name>
    <dbReference type="NCBI Taxonomy" id="1691563"/>
    <lineage>
        <taxon>Bacteria</taxon>
        <taxon>Bacillati</taxon>
        <taxon>Actinomycetota</taxon>
        <taxon>Actinomycetes</taxon>
        <taxon>Mycobacteriales</taxon>
        <taxon>Nocardiaceae</taxon>
        <taxon>Nocardia</taxon>
    </lineage>
</organism>
<evidence type="ECO:0000256" key="1">
    <source>
        <dbReference type="SAM" id="SignalP"/>
    </source>
</evidence>
<protein>
    <submittedName>
        <fullName evidence="2">Uncharacterized protein</fullName>
    </submittedName>
</protein>